<organism evidence="1 2">
    <name type="scientific">Oceanitalea stevensii</name>
    <dbReference type="NCBI Taxonomy" id="2763072"/>
    <lineage>
        <taxon>Bacteria</taxon>
        <taxon>Bacillati</taxon>
        <taxon>Actinomycetota</taxon>
        <taxon>Actinomycetes</taxon>
        <taxon>Micrococcales</taxon>
        <taxon>Bogoriellaceae</taxon>
        <taxon>Georgenia</taxon>
    </lineage>
</organism>
<reference evidence="1 2" key="1">
    <citation type="submission" date="2020-08" db="EMBL/GenBank/DDBJ databases">
        <title>A Genomic Blueprint of the Chicken Gut Microbiome.</title>
        <authorList>
            <person name="Gilroy R."/>
            <person name="Ravi A."/>
            <person name="Getino M."/>
            <person name="Pursley I."/>
            <person name="Horton D.L."/>
            <person name="Alikhan N.-F."/>
            <person name="Baker D."/>
            <person name="Gharbi K."/>
            <person name="Hall N."/>
            <person name="Watson M."/>
            <person name="Adriaenssens E.M."/>
            <person name="Foster-Nyarko E."/>
            <person name="Jarju S."/>
            <person name="Secka A."/>
            <person name="Antonio M."/>
            <person name="Oren A."/>
            <person name="Chaudhuri R."/>
            <person name="La Ragione R.M."/>
            <person name="Hildebrand F."/>
            <person name="Pallen M.J."/>
        </authorList>
    </citation>
    <scope>NUCLEOTIDE SEQUENCE [LARGE SCALE GENOMIC DNA]</scope>
    <source>
        <strain evidence="1 2">Sa1BUA1</strain>
    </source>
</reference>
<name>A0ABR8YY00_9MICO</name>
<sequence length="202" mass="21164">MTATAQQGRFTLVLPPGWSRIPLGTGSVAAVRAVVDRAVAGLDDRRAVDVRRRLHQLLSEQVQAARAQSGVELYLPTEQVHGISVPASVVVSLPPVGSDADPMDLLLAVAARRPGAQVVDVGGKPAVRTEERQASAPLGESFAETQAAARQIVHFLADPDDRSRYAVVSATVLESTAEGGAAVADAVTELVDALVSTFRWVG</sequence>
<dbReference type="Proteomes" id="UP000661894">
    <property type="component" value="Unassembled WGS sequence"/>
</dbReference>
<keyword evidence="2" id="KW-1185">Reference proteome</keyword>
<evidence type="ECO:0000313" key="2">
    <source>
        <dbReference type="Proteomes" id="UP000661894"/>
    </source>
</evidence>
<dbReference type="RefSeq" id="WP_251838074.1">
    <property type="nucleotide sequence ID" value="NZ_JACSPO010000001.1"/>
</dbReference>
<dbReference type="EMBL" id="JACSPO010000001">
    <property type="protein sequence ID" value="MBD8060925.1"/>
    <property type="molecule type" value="Genomic_DNA"/>
</dbReference>
<proteinExistence type="predicted"/>
<accession>A0ABR8YY00</accession>
<gene>
    <name evidence="1" type="ORF">H9624_01150</name>
</gene>
<comment type="caution">
    <text evidence="1">The sequence shown here is derived from an EMBL/GenBank/DDBJ whole genome shotgun (WGS) entry which is preliminary data.</text>
</comment>
<evidence type="ECO:0000313" key="1">
    <source>
        <dbReference type="EMBL" id="MBD8060925.1"/>
    </source>
</evidence>
<protein>
    <submittedName>
        <fullName evidence="1">Uncharacterized protein</fullName>
    </submittedName>
</protein>